<organism evidence="4 5">
    <name type="scientific">Candidatus Roizmanbacteria bacterium CG11_big_fil_rev_8_21_14_0_20_37_16</name>
    <dbReference type="NCBI Taxonomy" id="1974857"/>
    <lineage>
        <taxon>Bacteria</taxon>
        <taxon>Candidatus Roizmaniibacteriota</taxon>
    </lineage>
</organism>
<proteinExistence type="inferred from homology"/>
<dbReference type="EMBL" id="PCVK01000076">
    <property type="protein sequence ID" value="PIQ71574.1"/>
    <property type="molecule type" value="Genomic_DNA"/>
</dbReference>
<dbReference type="GO" id="GO:0043023">
    <property type="term" value="F:ribosomal large subunit binding"/>
    <property type="evidence" value="ECO:0007669"/>
    <property type="project" value="TreeGrafter"/>
</dbReference>
<dbReference type="FunFam" id="3.30.1360.40:FF:000001">
    <property type="entry name" value="Ribosome-recycling factor"/>
    <property type="match status" value="1"/>
</dbReference>
<evidence type="ECO:0000256" key="2">
    <source>
        <dbReference type="ARBA" id="ARBA00022917"/>
    </source>
</evidence>
<dbReference type="PANTHER" id="PTHR20982:SF3">
    <property type="entry name" value="MITOCHONDRIAL RIBOSOME RECYCLING FACTOR PSEUDO 1"/>
    <property type="match status" value="1"/>
</dbReference>
<dbReference type="InterPro" id="IPR036191">
    <property type="entry name" value="RRF_sf"/>
</dbReference>
<evidence type="ECO:0000313" key="5">
    <source>
        <dbReference type="Proteomes" id="UP000229497"/>
    </source>
</evidence>
<comment type="caution">
    <text evidence="4">The sequence shown here is derived from an EMBL/GenBank/DDBJ whole genome shotgun (WGS) entry which is preliminary data.</text>
</comment>
<evidence type="ECO:0000259" key="3">
    <source>
        <dbReference type="Pfam" id="PF01765"/>
    </source>
</evidence>
<dbReference type="PANTHER" id="PTHR20982">
    <property type="entry name" value="RIBOSOME RECYCLING FACTOR"/>
    <property type="match status" value="1"/>
</dbReference>
<dbReference type="InterPro" id="IPR002661">
    <property type="entry name" value="Ribosome_recyc_fac"/>
</dbReference>
<gene>
    <name evidence="4" type="ORF">COV87_02650</name>
</gene>
<dbReference type="GO" id="GO:0006412">
    <property type="term" value="P:translation"/>
    <property type="evidence" value="ECO:0007669"/>
    <property type="project" value="UniProtKB-KW"/>
</dbReference>
<comment type="similarity">
    <text evidence="1">Belongs to the RRF family.</text>
</comment>
<dbReference type="Gene3D" id="1.10.132.20">
    <property type="entry name" value="Ribosome-recycling factor"/>
    <property type="match status" value="1"/>
</dbReference>
<reference evidence="4 5" key="1">
    <citation type="submission" date="2017-09" db="EMBL/GenBank/DDBJ databases">
        <title>Depth-based differentiation of microbial function through sediment-hosted aquifers and enrichment of novel symbionts in the deep terrestrial subsurface.</title>
        <authorList>
            <person name="Probst A.J."/>
            <person name="Ladd B."/>
            <person name="Jarett J.K."/>
            <person name="Geller-Mcgrath D.E."/>
            <person name="Sieber C.M."/>
            <person name="Emerson J.B."/>
            <person name="Anantharaman K."/>
            <person name="Thomas B.C."/>
            <person name="Malmstrom R."/>
            <person name="Stieglmeier M."/>
            <person name="Klingl A."/>
            <person name="Woyke T."/>
            <person name="Ryan C.M."/>
            <person name="Banfield J.F."/>
        </authorList>
    </citation>
    <scope>NUCLEOTIDE SEQUENCE [LARGE SCALE GENOMIC DNA]</scope>
    <source>
        <strain evidence="4">CG11_big_fil_rev_8_21_14_0_20_37_16</strain>
    </source>
</reference>
<accession>A0A2H0KMG8</accession>
<dbReference type="Gene3D" id="3.30.1360.40">
    <property type="match status" value="1"/>
</dbReference>
<dbReference type="InterPro" id="IPR023584">
    <property type="entry name" value="Ribosome_recyc_fac_dom"/>
</dbReference>
<feature type="domain" description="Ribosome recycling factor" evidence="3">
    <location>
        <begin position="17"/>
        <end position="181"/>
    </location>
</feature>
<protein>
    <submittedName>
        <fullName evidence="4">Ribosome recycling factor</fullName>
    </submittedName>
</protein>
<dbReference type="Pfam" id="PF01765">
    <property type="entry name" value="RRF"/>
    <property type="match status" value="1"/>
</dbReference>
<sequence length="184" mass="20698">MDLSGFKTNIQLTITALKEELKSIRTGRANPAMVEDLIVEAYGGSTKLRLKELSTITTDGASALLIAPFDPSTIIDIEKAILKSPLGVSPQTQGTRITIRIPPMSQEQRDKYVKLVGQMIEEKRSIVRNHRDDVRKKVRDEFDEKNLTEDDKYRLEKEIDTLTQKANEDIASVKAAKDSEIQQV</sequence>
<evidence type="ECO:0000256" key="1">
    <source>
        <dbReference type="ARBA" id="ARBA00005912"/>
    </source>
</evidence>
<dbReference type="AlphaFoldDB" id="A0A2H0KMG8"/>
<evidence type="ECO:0000313" key="4">
    <source>
        <dbReference type="EMBL" id="PIQ71574.1"/>
    </source>
</evidence>
<dbReference type="Proteomes" id="UP000229497">
    <property type="component" value="Unassembled WGS sequence"/>
</dbReference>
<name>A0A2H0KMG8_9BACT</name>
<dbReference type="SUPFAM" id="SSF55194">
    <property type="entry name" value="Ribosome recycling factor, RRF"/>
    <property type="match status" value="1"/>
</dbReference>
<keyword evidence="2" id="KW-0648">Protein biosynthesis</keyword>